<feature type="chain" id="PRO_5047322478" evidence="8">
    <location>
        <begin position="20"/>
        <end position="290"/>
    </location>
</feature>
<evidence type="ECO:0000256" key="4">
    <source>
        <dbReference type="ARBA" id="ARBA00022764"/>
    </source>
</evidence>
<keyword evidence="7" id="KW-0482">Metalloprotease</keyword>
<dbReference type="InterPro" id="IPR009045">
    <property type="entry name" value="Zn_M74/Hedgehog-like"/>
</dbReference>
<evidence type="ECO:0000256" key="6">
    <source>
        <dbReference type="ARBA" id="ARBA00022833"/>
    </source>
</evidence>
<evidence type="ECO:0000256" key="5">
    <source>
        <dbReference type="ARBA" id="ARBA00022801"/>
    </source>
</evidence>
<keyword evidence="3 8" id="KW-0732">Signal</keyword>
<dbReference type="Pfam" id="PF03411">
    <property type="entry name" value="Peptidase_M74"/>
    <property type="match status" value="1"/>
</dbReference>
<protein>
    <submittedName>
        <fullName evidence="9">Penicillin-insensitive murein endopeptidase</fullName>
    </submittedName>
</protein>
<dbReference type="InterPro" id="IPR005073">
    <property type="entry name" value="Peptidase_M74"/>
</dbReference>
<keyword evidence="1" id="KW-0645">Protease</keyword>
<sequence>MRATMRIAILLAAALAALAGPGSDRAGAAERPAKELFGAEAAPSGDVPTPLGSYARGCIAGAMQLAETAPGWQAMRLSRNRNWGHPAAIAYIERLSEHVRRIGWPRLYVGDISQPRGGPMLTGHRSHQIGLDIDIWFRRPSTEPLSRQNRERISSTLLVDRKAMTTNGNWTDEHLRILRAAASDRVVARIFVHAAIKRRLCSDATGDRAWLRRIRPWYGHDSHFHVRLACPADAAGCTDQAPPPAGEGCGAELDWWFSDEALNPKPKPGKKRGPLTLADLPAACKRLVAP</sequence>
<keyword evidence="6" id="KW-0862">Zinc</keyword>
<gene>
    <name evidence="9" type="primary">mepA</name>
    <name evidence="9" type="ORF">LNKW23_30740</name>
</gene>
<evidence type="ECO:0000256" key="7">
    <source>
        <dbReference type="ARBA" id="ARBA00023049"/>
    </source>
</evidence>
<dbReference type="RefSeq" id="WP_285672683.1">
    <property type="nucleotide sequence ID" value="NZ_BSYI01000025.1"/>
</dbReference>
<keyword evidence="4" id="KW-0574">Periplasm</keyword>
<dbReference type="Proteomes" id="UP001239909">
    <property type="component" value="Unassembled WGS sequence"/>
</dbReference>
<evidence type="ECO:0000313" key="9">
    <source>
        <dbReference type="EMBL" id="GMG83860.1"/>
    </source>
</evidence>
<evidence type="ECO:0000256" key="8">
    <source>
        <dbReference type="SAM" id="SignalP"/>
    </source>
</evidence>
<evidence type="ECO:0000313" key="10">
    <source>
        <dbReference type="Proteomes" id="UP001239909"/>
    </source>
</evidence>
<dbReference type="PIRSF" id="PIRSF018455">
    <property type="entry name" value="MepA"/>
    <property type="match status" value="1"/>
</dbReference>
<organism evidence="9 10">
    <name type="scientific">Paralimibaculum aggregatum</name>
    <dbReference type="NCBI Taxonomy" id="3036245"/>
    <lineage>
        <taxon>Bacteria</taxon>
        <taxon>Pseudomonadati</taxon>
        <taxon>Pseudomonadota</taxon>
        <taxon>Alphaproteobacteria</taxon>
        <taxon>Rhodobacterales</taxon>
        <taxon>Paracoccaceae</taxon>
        <taxon>Paralimibaculum</taxon>
    </lineage>
</organism>
<dbReference type="EMBL" id="BSYI01000025">
    <property type="protein sequence ID" value="GMG83860.1"/>
    <property type="molecule type" value="Genomic_DNA"/>
</dbReference>
<proteinExistence type="predicted"/>
<comment type="caution">
    <text evidence="9">The sequence shown here is derived from an EMBL/GenBank/DDBJ whole genome shotgun (WGS) entry which is preliminary data.</text>
</comment>
<evidence type="ECO:0000256" key="2">
    <source>
        <dbReference type="ARBA" id="ARBA00022723"/>
    </source>
</evidence>
<keyword evidence="5" id="KW-0378">Hydrolase</keyword>
<feature type="signal peptide" evidence="8">
    <location>
        <begin position="1"/>
        <end position="19"/>
    </location>
</feature>
<dbReference type="SUPFAM" id="SSF55166">
    <property type="entry name" value="Hedgehog/DD-peptidase"/>
    <property type="match status" value="1"/>
</dbReference>
<reference evidence="9 10" key="1">
    <citation type="submission" date="2023-04" db="EMBL/GenBank/DDBJ databases">
        <title>Marinoamorphus aggregata gen. nov., sp. Nov., isolate from tissue of brittle star Ophioplocus japonicus.</title>
        <authorList>
            <person name="Kawano K."/>
            <person name="Sawayama S."/>
            <person name="Nakagawa S."/>
        </authorList>
    </citation>
    <scope>NUCLEOTIDE SEQUENCE [LARGE SCALE GENOMIC DNA]</scope>
    <source>
        <strain evidence="9 10">NKW23</strain>
    </source>
</reference>
<name>A0ABQ6LRM5_9RHOB</name>
<evidence type="ECO:0000256" key="3">
    <source>
        <dbReference type="ARBA" id="ARBA00022729"/>
    </source>
</evidence>
<dbReference type="NCBIfam" id="NF006947">
    <property type="entry name" value="PRK09429.1"/>
    <property type="match status" value="1"/>
</dbReference>
<keyword evidence="10" id="KW-1185">Reference proteome</keyword>
<keyword evidence="2" id="KW-0479">Metal-binding</keyword>
<accession>A0ABQ6LRM5</accession>
<evidence type="ECO:0000256" key="1">
    <source>
        <dbReference type="ARBA" id="ARBA00022670"/>
    </source>
</evidence>
<dbReference type="Gene3D" id="3.30.1380.10">
    <property type="match status" value="1"/>
</dbReference>